<sequence length="157" mass="18193">MGADIHAWIEGKDKNGNWFVANPRYVDFANPTRIKDVDEFYIGRNYPLFSALGNVRNEHDIPFIQKNRGLPKDVTDITEGAAADWDLDGHSFGYVTAIELQDYFMSYINANDESIQLAAEAVKFLYYKLYNLAYEISDYEGNCLNVYDMRLVFWFDN</sequence>
<gene>
    <name evidence="1" type="ORF">HGP05_00875</name>
</gene>
<reference evidence="1" key="1">
    <citation type="submission" date="2020-04" db="EMBL/GenBank/DDBJ databases">
        <authorList>
            <person name="Chakraborty B."/>
            <person name="Walker A.R."/>
            <person name="Burne R.A."/>
        </authorList>
    </citation>
    <scope>NUCLEOTIDE SEQUENCE [LARGE SCALE GENOMIC DNA]</scope>
    <source>
        <strain evidence="1">BCA8</strain>
    </source>
</reference>
<evidence type="ECO:0000313" key="1">
    <source>
        <dbReference type="EMBL" id="NMX24595.1"/>
    </source>
</evidence>
<comment type="caution">
    <text evidence="1">The sequence shown here is derived from an EMBL/GenBank/DDBJ whole genome shotgun (WGS) entry which is preliminary data.</text>
</comment>
<name>A0A7Y0YRU5_STRSA</name>
<proteinExistence type="predicted"/>
<protein>
    <submittedName>
        <fullName evidence="1">Uncharacterized protein</fullName>
    </submittedName>
</protein>
<accession>A0A7Y0YRU5</accession>
<dbReference type="EMBL" id="JABBCN010000001">
    <property type="protein sequence ID" value="NMX24595.1"/>
    <property type="molecule type" value="Genomic_DNA"/>
</dbReference>
<dbReference type="RefSeq" id="WP_185775904.1">
    <property type="nucleotide sequence ID" value="NZ_RJOV01000005.1"/>
</dbReference>
<dbReference type="AlphaFoldDB" id="A0A7Y0YRU5"/>
<organism evidence="1">
    <name type="scientific">Streptococcus sanguinis</name>
    <dbReference type="NCBI Taxonomy" id="1305"/>
    <lineage>
        <taxon>Bacteria</taxon>
        <taxon>Bacillati</taxon>
        <taxon>Bacillota</taxon>
        <taxon>Bacilli</taxon>
        <taxon>Lactobacillales</taxon>
        <taxon>Streptococcaceae</taxon>
        <taxon>Streptococcus</taxon>
    </lineage>
</organism>